<reference evidence="1" key="1">
    <citation type="submission" date="2022-07" db="EMBL/GenBank/DDBJ databases">
        <title>Phylogenomic reconstructions and comparative analyses of Kickxellomycotina fungi.</title>
        <authorList>
            <person name="Reynolds N.K."/>
            <person name="Stajich J.E."/>
            <person name="Barry K."/>
            <person name="Grigoriev I.V."/>
            <person name="Crous P."/>
            <person name="Smith M.E."/>
        </authorList>
    </citation>
    <scope>NUCLEOTIDE SEQUENCE</scope>
    <source>
        <strain evidence="1">CBS 109366</strain>
    </source>
</reference>
<evidence type="ECO:0000313" key="1">
    <source>
        <dbReference type="EMBL" id="KAJ2774216.1"/>
    </source>
</evidence>
<accession>A0ACC1K688</accession>
<organism evidence="1 2">
    <name type="scientific">Coemansia nantahalensis</name>
    <dbReference type="NCBI Taxonomy" id="2789366"/>
    <lineage>
        <taxon>Eukaryota</taxon>
        <taxon>Fungi</taxon>
        <taxon>Fungi incertae sedis</taxon>
        <taxon>Zoopagomycota</taxon>
        <taxon>Kickxellomycotina</taxon>
        <taxon>Kickxellomycetes</taxon>
        <taxon>Kickxellales</taxon>
        <taxon>Kickxellaceae</taxon>
        <taxon>Coemansia</taxon>
    </lineage>
</organism>
<gene>
    <name evidence="1" type="ORF">IWQ57_000931</name>
</gene>
<keyword evidence="2" id="KW-1185">Reference proteome</keyword>
<proteinExistence type="predicted"/>
<protein>
    <submittedName>
        <fullName evidence="1">Uncharacterized protein</fullName>
    </submittedName>
</protein>
<dbReference type="Proteomes" id="UP001140234">
    <property type="component" value="Unassembled WGS sequence"/>
</dbReference>
<evidence type="ECO:0000313" key="2">
    <source>
        <dbReference type="Proteomes" id="UP001140234"/>
    </source>
</evidence>
<comment type="caution">
    <text evidence="1">The sequence shown here is derived from an EMBL/GenBank/DDBJ whole genome shotgun (WGS) entry which is preliminary data.</text>
</comment>
<sequence>MHALYSWGSPFGAEGVDSFDPSCLSIQAYLQLCKADWQLHLASSTDISPGGCLPALVRDGQAVESGFWHIVAALRKAGLDLDAELDPEQAAQATAYICMVRDGLADALLFSWYLVPENFVGVVRPRLAQLFGLPLSLLVPTQLKSHAEQHLRASGVAGDPGPAELDASHAPEPLGARLPRIYQLAKSGFRRYSDHSTHPVYRRAAEFLAVLSQKLGGKQYFFGDRPSTLDAVVYGHLWPVLRVELPQDTLRAIVTGKHANLVAHCERVHALLERPAAVSAQGVVAGVAAAAKQCIMRFTAPLALPLSGAKDDPQCAEKVRSITGALLVFLGYVIYNGIVSAPAPMAVQVETPPSLPLEVDSGLASIRDS</sequence>
<name>A0ACC1K688_9FUNG</name>
<dbReference type="EMBL" id="JANBUJ010000123">
    <property type="protein sequence ID" value="KAJ2774216.1"/>
    <property type="molecule type" value="Genomic_DNA"/>
</dbReference>